<feature type="domain" description="Mycothiol-dependent maleylpyruvate isomerase metal-binding" evidence="1">
    <location>
        <begin position="6"/>
        <end position="107"/>
    </location>
</feature>
<gene>
    <name evidence="2" type="ORF">SAMN06309945_2364</name>
</gene>
<name>A0A1T5KLP9_9MICO</name>
<evidence type="ECO:0000313" key="2">
    <source>
        <dbReference type="EMBL" id="SKC64379.1"/>
    </source>
</evidence>
<reference evidence="2 3" key="1">
    <citation type="submission" date="2017-02" db="EMBL/GenBank/DDBJ databases">
        <authorList>
            <person name="Peterson S.W."/>
        </authorList>
    </citation>
    <scope>NUCLEOTIDE SEQUENCE [LARGE SCALE GENOMIC DNA]</scope>
    <source>
        <strain evidence="2 3">VKM Ac-2059</strain>
    </source>
</reference>
<dbReference type="GO" id="GO:0046872">
    <property type="term" value="F:metal ion binding"/>
    <property type="evidence" value="ECO:0007669"/>
    <property type="project" value="InterPro"/>
</dbReference>
<evidence type="ECO:0000313" key="3">
    <source>
        <dbReference type="Proteomes" id="UP000190857"/>
    </source>
</evidence>
<dbReference type="InterPro" id="IPR024344">
    <property type="entry name" value="MDMPI_metal-binding"/>
</dbReference>
<dbReference type="STRING" id="123320.SAMN06309945_2364"/>
<dbReference type="SUPFAM" id="SSF109854">
    <property type="entry name" value="DinB/YfiT-like putative metalloenzymes"/>
    <property type="match status" value="1"/>
</dbReference>
<evidence type="ECO:0000259" key="1">
    <source>
        <dbReference type="Pfam" id="PF11716"/>
    </source>
</evidence>
<dbReference type="InterPro" id="IPR017517">
    <property type="entry name" value="Maleyloyr_isom"/>
</dbReference>
<dbReference type="Pfam" id="PF11716">
    <property type="entry name" value="MDMPI_N"/>
    <property type="match status" value="1"/>
</dbReference>
<dbReference type="InterPro" id="IPR034660">
    <property type="entry name" value="DinB/YfiT-like"/>
</dbReference>
<sequence>MALGVVADALDTLSDEQWGFQSLCDGWSTRDVVGHLVWRVGSPTHRFVGDILVTTAQKRHLNPMASMDDIARREGQARSIPMLVAELRRIAAQKSKGVGRTNPGELMEVIVHGYDALQPLSVPLGFAPESTHQVARMAQATAGRDARLLLRNRRLVAADAGWSIGNGSPIVADAASIILYLAGRKAQGPNPAKLARTHIEAPGNAPFRGPELA</sequence>
<proteinExistence type="predicted"/>
<organism evidence="2 3">
    <name type="scientific">Okibacterium fritillariae</name>
    <dbReference type="NCBI Taxonomy" id="123320"/>
    <lineage>
        <taxon>Bacteria</taxon>
        <taxon>Bacillati</taxon>
        <taxon>Actinomycetota</taxon>
        <taxon>Actinomycetes</taxon>
        <taxon>Micrococcales</taxon>
        <taxon>Microbacteriaceae</taxon>
        <taxon>Okibacterium</taxon>
    </lineage>
</organism>
<keyword evidence="3" id="KW-1185">Reference proteome</keyword>
<dbReference type="NCBIfam" id="TIGR03083">
    <property type="entry name" value="maleylpyruvate isomerase family mycothiol-dependent enzyme"/>
    <property type="match status" value="1"/>
</dbReference>
<dbReference type="AlphaFoldDB" id="A0A1T5KLP9"/>
<protein>
    <submittedName>
        <fullName evidence="2">TIGR03083 family protein</fullName>
    </submittedName>
</protein>
<dbReference type="Gene3D" id="1.20.120.450">
    <property type="entry name" value="dinb family like domain"/>
    <property type="match status" value="1"/>
</dbReference>
<dbReference type="EMBL" id="FUZP01000002">
    <property type="protein sequence ID" value="SKC64379.1"/>
    <property type="molecule type" value="Genomic_DNA"/>
</dbReference>
<accession>A0A1T5KLP9</accession>
<dbReference type="Proteomes" id="UP000190857">
    <property type="component" value="Unassembled WGS sequence"/>
</dbReference>